<evidence type="ECO:0000256" key="3">
    <source>
        <dbReference type="ARBA" id="ARBA00023015"/>
    </source>
</evidence>
<name>A0A1G6D644_9BACT</name>
<dbReference type="PROSITE" id="PS50110">
    <property type="entry name" value="RESPONSE_REGULATORY"/>
    <property type="match status" value="1"/>
</dbReference>
<dbReference type="InterPro" id="IPR039420">
    <property type="entry name" value="WalR-like"/>
</dbReference>
<evidence type="ECO:0000313" key="9">
    <source>
        <dbReference type="Proteomes" id="UP000198771"/>
    </source>
</evidence>
<evidence type="ECO:0000256" key="4">
    <source>
        <dbReference type="ARBA" id="ARBA00023125"/>
    </source>
</evidence>
<protein>
    <submittedName>
        <fullName evidence="8">Response regulator receiver domain-containing protein</fullName>
    </submittedName>
</protein>
<keyword evidence="9" id="KW-1185">Reference proteome</keyword>
<evidence type="ECO:0000256" key="2">
    <source>
        <dbReference type="ARBA" id="ARBA00023012"/>
    </source>
</evidence>
<comment type="caution">
    <text evidence="6">Lacks conserved residue(s) required for the propagation of feature annotation.</text>
</comment>
<dbReference type="PANTHER" id="PTHR48111">
    <property type="entry name" value="REGULATOR OF RPOS"/>
    <property type="match status" value="1"/>
</dbReference>
<dbReference type="Proteomes" id="UP000198771">
    <property type="component" value="Unassembled WGS sequence"/>
</dbReference>
<dbReference type="AlphaFoldDB" id="A0A1G6D644"/>
<evidence type="ECO:0000259" key="7">
    <source>
        <dbReference type="PROSITE" id="PS50110"/>
    </source>
</evidence>
<dbReference type="GO" id="GO:0032993">
    <property type="term" value="C:protein-DNA complex"/>
    <property type="evidence" value="ECO:0007669"/>
    <property type="project" value="TreeGrafter"/>
</dbReference>
<evidence type="ECO:0000256" key="1">
    <source>
        <dbReference type="ARBA" id="ARBA00022553"/>
    </source>
</evidence>
<dbReference type="Gene3D" id="3.40.50.2300">
    <property type="match status" value="1"/>
</dbReference>
<organism evidence="8 9">
    <name type="scientific">Desulfonatronum thiosulfatophilum</name>
    <dbReference type="NCBI Taxonomy" id="617002"/>
    <lineage>
        <taxon>Bacteria</taxon>
        <taxon>Pseudomonadati</taxon>
        <taxon>Thermodesulfobacteriota</taxon>
        <taxon>Desulfovibrionia</taxon>
        <taxon>Desulfovibrionales</taxon>
        <taxon>Desulfonatronaceae</taxon>
        <taxon>Desulfonatronum</taxon>
    </lineage>
</organism>
<dbReference type="EMBL" id="FMXO01000010">
    <property type="protein sequence ID" value="SDB40654.1"/>
    <property type="molecule type" value="Genomic_DNA"/>
</dbReference>
<dbReference type="GO" id="GO:0005829">
    <property type="term" value="C:cytosol"/>
    <property type="evidence" value="ECO:0007669"/>
    <property type="project" value="TreeGrafter"/>
</dbReference>
<keyword evidence="1" id="KW-0597">Phosphoprotein</keyword>
<proteinExistence type="predicted"/>
<dbReference type="SMART" id="SM00448">
    <property type="entry name" value="REC"/>
    <property type="match status" value="1"/>
</dbReference>
<keyword evidence="4" id="KW-0238">DNA-binding</keyword>
<evidence type="ECO:0000313" key="8">
    <source>
        <dbReference type="EMBL" id="SDB40654.1"/>
    </source>
</evidence>
<dbReference type="PANTHER" id="PTHR48111:SF1">
    <property type="entry name" value="TWO-COMPONENT RESPONSE REGULATOR ORR33"/>
    <property type="match status" value="1"/>
</dbReference>
<gene>
    <name evidence="8" type="ORF">SAMN05660653_01955</name>
</gene>
<dbReference type="GO" id="GO:0006355">
    <property type="term" value="P:regulation of DNA-templated transcription"/>
    <property type="evidence" value="ECO:0007669"/>
    <property type="project" value="TreeGrafter"/>
</dbReference>
<dbReference type="RefSeq" id="WP_161946278.1">
    <property type="nucleotide sequence ID" value="NZ_FMXO01000010.1"/>
</dbReference>
<keyword evidence="3" id="KW-0805">Transcription regulation</keyword>
<dbReference type="Pfam" id="PF00072">
    <property type="entry name" value="Response_reg"/>
    <property type="match status" value="1"/>
</dbReference>
<dbReference type="SUPFAM" id="SSF52172">
    <property type="entry name" value="CheY-like"/>
    <property type="match status" value="1"/>
</dbReference>
<evidence type="ECO:0000256" key="5">
    <source>
        <dbReference type="ARBA" id="ARBA00023163"/>
    </source>
</evidence>
<dbReference type="STRING" id="617002.SAMN05660653_01955"/>
<feature type="domain" description="Response regulatory" evidence="7">
    <location>
        <begin position="2"/>
        <end position="116"/>
    </location>
</feature>
<dbReference type="GO" id="GO:0000156">
    <property type="term" value="F:phosphorelay response regulator activity"/>
    <property type="evidence" value="ECO:0007669"/>
    <property type="project" value="TreeGrafter"/>
</dbReference>
<sequence>MRLLVVEPDHLFRDNLVHHLRQRCFNVCIAEDRQELIQLLNEEQIDVALLGLDGLRREGLEMLRLILDVSPKTKVILMTNPDCLQYSIDGMKIGSFDDVLVPCDVDLLCSKIRQAIAHK</sequence>
<dbReference type="GO" id="GO:0000976">
    <property type="term" value="F:transcription cis-regulatory region binding"/>
    <property type="evidence" value="ECO:0007669"/>
    <property type="project" value="TreeGrafter"/>
</dbReference>
<keyword evidence="5" id="KW-0804">Transcription</keyword>
<evidence type="ECO:0000256" key="6">
    <source>
        <dbReference type="PROSITE-ProRule" id="PRU00169"/>
    </source>
</evidence>
<accession>A0A1G6D644</accession>
<reference evidence="8 9" key="1">
    <citation type="submission" date="2016-10" db="EMBL/GenBank/DDBJ databases">
        <authorList>
            <person name="de Groot N.N."/>
        </authorList>
    </citation>
    <scope>NUCLEOTIDE SEQUENCE [LARGE SCALE GENOMIC DNA]</scope>
    <source>
        <strain evidence="8 9">ASO4-2</strain>
    </source>
</reference>
<dbReference type="OrthoDB" id="5454270at2"/>
<dbReference type="InterPro" id="IPR001789">
    <property type="entry name" value="Sig_transdc_resp-reg_receiver"/>
</dbReference>
<keyword evidence="2" id="KW-0902">Two-component regulatory system</keyword>
<dbReference type="InterPro" id="IPR011006">
    <property type="entry name" value="CheY-like_superfamily"/>
</dbReference>